<dbReference type="PANTHER" id="PTHR23235:SF127">
    <property type="entry name" value="TRANSCRIPTION FACTOR, PUTATIVE (AFU_ORTHOLOGUE AFUA_3G09820)-RELATED"/>
    <property type="match status" value="1"/>
</dbReference>
<dbReference type="InterPro" id="IPR013087">
    <property type="entry name" value="Znf_C2H2_type"/>
</dbReference>
<feature type="domain" description="C2H2-type" evidence="9">
    <location>
        <begin position="350"/>
        <end position="379"/>
    </location>
</feature>
<dbReference type="FunFam" id="3.30.160.60:FF:001182">
    <property type="entry name" value="Zinc finger, C2H2 type"/>
    <property type="match status" value="1"/>
</dbReference>
<evidence type="ECO:0000256" key="3">
    <source>
        <dbReference type="ARBA" id="ARBA00022737"/>
    </source>
</evidence>
<keyword evidence="2" id="KW-0479">Metal-binding</keyword>
<evidence type="ECO:0000313" key="13">
    <source>
        <dbReference type="Proteomes" id="UP000256601"/>
    </source>
</evidence>
<dbReference type="GO" id="GO:0000978">
    <property type="term" value="F:RNA polymerase II cis-regulatory region sequence-specific DNA binding"/>
    <property type="evidence" value="ECO:0007669"/>
    <property type="project" value="TreeGrafter"/>
</dbReference>
<accession>A0A1H6PRE8</accession>
<dbReference type="Gene3D" id="3.30.160.60">
    <property type="entry name" value="Classic Zinc Finger"/>
    <property type="match status" value="2"/>
</dbReference>
<feature type="region of interest" description="Disordered" evidence="8">
    <location>
        <begin position="162"/>
        <end position="182"/>
    </location>
</feature>
<keyword evidence="6" id="KW-0539">Nucleus</keyword>
<evidence type="ECO:0000256" key="1">
    <source>
        <dbReference type="ARBA" id="ARBA00004123"/>
    </source>
</evidence>
<name>A0A1H6PRE8_YARLL</name>
<evidence type="ECO:0000256" key="5">
    <source>
        <dbReference type="ARBA" id="ARBA00022833"/>
    </source>
</evidence>
<evidence type="ECO:0000256" key="6">
    <source>
        <dbReference type="ARBA" id="ARBA00023242"/>
    </source>
</evidence>
<evidence type="ECO:0000256" key="8">
    <source>
        <dbReference type="SAM" id="MobiDB-lite"/>
    </source>
</evidence>
<evidence type="ECO:0000313" key="10">
    <source>
        <dbReference type="EMBL" id="AOW02828.1"/>
    </source>
</evidence>
<evidence type="ECO:0000313" key="11">
    <source>
        <dbReference type="EMBL" id="RDW25622.1"/>
    </source>
</evidence>
<protein>
    <recommendedName>
        <fullName evidence="9">C2H2-type domain-containing protein</fullName>
    </recommendedName>
</protein>
<dbReference type="Proteomes" id="UP000182444">
    <property type="component" value="Chromosome 1C"/>
</dbReference>
<reference evidence="10 12" key="1">
    <citation type="journal article" date="2016" name="PLoS ONE">
        <title>Sequence Assembly of Yarrowia lipolytica Strain W29/CLIB89 Shows Transposable Element Diversity.</title>
        <authorList>
            <person name="Magnan C."/>
            <person name="Yu J."/>
            <person name="Chang I."/>
            <person name="Jahn E."/>
            <person name="Kanomata Y."/>
            <person name="Wu J."/>
            <person name="Zeller M."/>
            <person name="Oakes M."/>
            <person name="Baldi P."/>
            <person name="Sandmeyer S."/>
        </authorList>
    </citation>
    <scope>NUCLEOTIDE SEQUENCE [LARGE SCALE GENOMIC DNA]</scope>
    <source>
        <strain evidence="10">CLIB89</strain>
        <strain evidence="12">CLIB89(W29)</strain>
    </source>
</reference>
<evidence type="ECO:0000256" key="4">
    <source>
        <dbReference type="ARBA" id="ARBA00022771"/>
    </source>
</evidence>
<comment type="subcellular location">
    <subcellularLocation>
        <location evidence="1">Nucleus</location>
    </subcellularLocation>
</comment>
<gene>
    <name evidence="11" type="ORF">B0I71DRAFT_132263</name>
    <name evidence="10" type="ORF">YALI1_C19151g</name>
</gene>
<reference evidence="11 13" key="2">
    <citation type="submission" date="2018-07" db="EMBL/GenBank/DDBJ databases">
        <title>Draft Genome Assemblies for Five Robust Yarrowia lipolytica Strains Exhibiting High Lipid Production and Pentose Sugar Utilization and Sugar Alcohol Secretion from Undetoxified Lignocellulosic Biomass Hydrolysates.</title>
        <authorList>
            <consortium name="DOE Joint Genome Institute"/>
            <person name="Walker C."/>
            <person name="Ryu S."/>
            <person name="Na H."/>
            <person name="Zane M."/>
            <person name="LaButti K."/>
            <person name="Lipzen A."/>
            <person name="Haridas S."/>
            <person name="Barry K."/>
            <person name="Grigoriev I.V."/>
            <person name="Quarterman J."/>
            <person name="Slininger P."/>
            <person name="Dien B."/>
            <person name="Trinh C.T."/>
        </authorList>
    </citation>
    <scope>NUCLEOTIDE SEQUENCE [LARGE SCALE GENOMIC DNA]</scope>
    <source>
        <strain evidence="11 13">YB392</strain>
    </source>
</reference>
<dbReference type="PROSITE" id="PS50157">
    <property type="entry name" value="ZINC_FINGER_C2H2_2"/>
    <property type="match status" value="2"/>
</dbReference>
<dbReference type="SUPFAM" id="SSF57667">
    <property type="entry name" value="beta-beta-alpha zinc fingers"/>
    <property type="match status" value="1"/>
</dbReference>
<organism evidence="10 12">
    <name type="scientific">Yarrowia lipolytica</name>
    <name type="common">Candida lipolytica</name>
    <dbReference type="NCBI Taxonomy" id="4952"/>
    <lineage>
        <taxon>Eukaryota</taxon>
        <taxon>Fungi</taxon>
        <taxon>Dikarya</taxon>
        <taxon>Ascomycota</taxon>
        <taxon>Saccharomycotina</taxon>
        <taxon>Dipodascomycetes</taxon>
        <taxon>Dipodascales</taxon>
        <taxon>Dipodascales incertae sedis</taxon>
        <taxon>Yarrowia</taxon>
    </lineage>
</organism>
<dbReference type="GO" id="GO:0000981">
    <property type="term" value="F:DNA-binding transcription factor activity, RNA polymerase II-specific"/>
    <property type="evidence" value="ECO:0007669"/>
    <property type="project" value="TreeGrafter"/>
</dbReference>
<keyword evidence="3" id="KW-0677">Repeat</keyword>
<feature type="region of interest" description="Disordered" evidence="8">
    <location>
        <begin position="196"/>
        <end position="226"/>
    </location>
</feature>
<dbReference type="InterPro" id="IPR036236">
    <property type="entry name" value="Znf_C2H2_sf"/>
</dbReference>
<feature type="domain" description="C2H2-type" evidence="9">
    <location>
        <begin position="322"/>
        <end position="349"/>
    </location>
</feature>
<dbReference type="GeneID" id="2909212"/>
<evidence type="ECO:0000259" key="9">
    <source>
        <dbReference type="PROSITE" id="PS50157"/>
    </source>
</evidence>
<dbReference type="SMART" id="SM00355">
    <property type="entry name" value="ZnF_C2H2"/>
    <property type="match status" value="2"/>
</dbReference>
<dbReference type="GO" id="GO:0008270">
    <property type="term" value="F:zinc ion binding"/>
    <property type="evidence" value="ECO:0007669"/>
    <property type="project" value="UniProtKB-KW"/>
</dbReference>
<dbReference type="OMA" id="ENIPRRY"/>
<keyword evidence="4 7" id="KW-0863">Zinc-finger</keyword>
<dbReference type="Proteomes" id="UP000256601">
    <property type="component" value="Unassembled WGS sequence"/>
</dbReference>
<dbReference type="KEGG" id="yli:2909212"/>
<dbReference type="EMBL" id="CP017555">
    <property type="protein sequence ID" value="AOW02828.1"/>
    <property type="molecule type" value="Genomic_DNA"/>
</dbReference>
<dbReference type="Pfam" id="PF00096">
    <property type="entry name" value="zf-C2H2"/>
    <property type="match status" value="2"/>
</dbReference>
<dbReference type="eggNOG" id="KOG1721">
    <property type="taxonomic scope" value="Eukaryota"/>
</dbReference>
<evidence type="ECO:0000256" key="2">
    <source>
        <dbReference type="ARBA" id="ARBA00022723"/>
    </source>
</evidence>
<evidence type="ECO:0000256" key="7">
    <source>
        <dbReference type="PROSITE-ProRule" id="PRU00042"/>
    </source>
</evidence>
<sequence>MTTYDLNYDYSFESLDSFDYLSESQVSTAATSPGVYDYSGFYGDHKAHAGGHSGGVVGHNGNVGGHSGHKMPLSPATPMQTPRQSEYNHMITPATIMSRAYSTSSTPFVGMKLNFETPVSESCGADSLLTPQSISMDRSHSLPESGVNPFYAPFELNQDVVSDAESGNSPTDSSSSSESLVESALAPPLFTNPFYKPQSFVKGEQGDHVSEPSPAQVTESPSHVTQMESMASMASMASMSPSPSPLEESMSAKAAKLALSLVDESKNSANSAMPANQSLFKSPEVQNLYSIIHTPHTPTVVPHNGVLSVSPEFEFTVCEKKFVCKHCDKRFKRHEHLKRHMKIHTDDRPFCCDIEGCGRKFSRSDNFRAHRRTHMKKGGRNSFVEGLQDQYTHRQKRRC</sequence>
<proteinExistence type="predicted"/>
<dbReference type="VEuPathDB" id="FungiDB:YALI1_C19151g"/>
<dbReference type="GO" id="GO:0005634">
    <property type="term" value="C:nucleus"/>
    <property type="evidence" value="ECO:0007669"/>
    <property type="project" value="UniProtKB-SubCell"/>
</dbReference>
<keyword evidence="5" id="KW-0862">Zinc</keyword>
<feature type="compositionally biased region" description="Low complexity" evidence="8">
    <location>
        <begin position="165"/>
        <end position="182"/>
    </location>
</feature>
<evidence type="ECO:0000313" key="12">
    <source>
        <dbReference type="Proteomes" id="UP000182444"/>
    </source>
</evidence>
<dbReference type="PROSITE" id="PS00028">
    <property type="entry name" value="ZINC_FINGER_C2H2_1"/>
    <property type="match status" value="2"/>
</dbReference>
<feature type="compositionally biased region" description="Polar residues" evidence="8">
    <location>
        <begin position="213"/>
        <end position="226"/>
    </location>
</feature>
<dbReference type="PANTHER" id="PTHR23235">
    <property type="entry name" value="KRUEPPEL-LIKE TRANSCRIPTION FACTOR"/>
    <property type="match status" value="1"/>
</dbReference>
<dbReference type="AlphaFoldDB" id="A0A1H6PRE8"/>
<dbReference type="VEuPathDB" id="FungiDB:YALI0_C13750g"/>
<dbReference type="EMBL" id="KZ857336">
    <property type="protein sequence ID" value="RDW25622.1"/>
    <property type="molecule type" value="Genomic_DNA"/>
</dbReference>